<comment type="caution">
    <text evidence="2">The sequence shown here is derived from an EMBL/GenBank/DDBJ whole genome shotgun (WGS) entry which is preliminary data.</text>
</comment>
<gene>
    <name evidence="2" type="ORF">RFI_19278</name>
</gene>
<dbReference type="Proteomes" id="UP000023152">
    <property type="component" value="Unassembled WGS sequence"/>
</dbReference>
<keyword evidence="1" id="KW-0175">Coiled coil</keyword>
<reference evidence="2 3" key="1">
    <citation type="journal article" date="2013" name="Curr. Biol.">
        <title>The Genome of the Foraminiferan Reticulomyxa filosa.</title>
        <authorList>
            <person name="Glockner G."/>
            <person name="Hulsmann N."/>
            <person name="Schleicher M."/>
            <person name="Noegel A.A."/>
            <person name="Eichinger L."/>
            <person name="Gallinger C."/>
            <person name="Pawlowski J."/>
            <person name="Sierra R."/>
            <person name="Euteneuer U."/>
            <person name="Pillet L."/>
            <person name="Moustafa A."/>
            <person name="Platzer M."/>
            <person name="Groth M."/>
            <person name="Szafranski K."/>
            <person name="Schliwa M."/>
        </authorList>
    </citation>
    <scope>NUCLEOTIDE SEQUENCE [LARGE SCALE GENOMIC DNA]</scope>
</reference>
<evidence type="ECO:0000313" key="2">
    <source>
        <dbReference type="EMBL" id="ETO18015.1"/>
    </source>
</evidence>
<name>X6MY56_RETFI</name>
<dbReference type="AlphaFoldDB" id="X6MY56"/>
<organism evidence="2 3">
    <name type="scientific">Reticulomyxa filosa</name>
    <dbReference type="NCBI Taxonomy" id="46433"/>
    <lineage>
        <taxon>Eukaryota</taxon>
        <taxon>Sar</taxon>
        <taxon>Rhizaria</taxon>
        <taxon>Retaria</taxon>
        <taxon>Foraminifera</taxon>
        <taxon>Monothalamids</taxon>
        <taxon>Reticulomyxidae</taxon>
        <taxon>Reticulomyxa</taxon>
    </lineage>
</organism>
<evidence type="ECO:0000256" key="1">
    <source>
        <dbReference type="SAM" id="Coils"/>
    </source>
</evidence>
<protein>
    <submittedName>
        <fullName evidence="2">Uncharacterized protein</fullName>
    </submittedName>
</protein>
<sequence>MNEFKLFSRSFPRYLPNSSATGLRVGLFATSHNTTLFHYDKRYAWSLASISNFFSVTKLLSIFLVICFQSSCTFNLGKFLSLSNPSLKQVHLFMSLFFFSLPSHQNKQTNKCNKKKKEREETKDEIIKTEEDEKESNVPIEIQDDEKKQIRFRKWVPGQSVIYEGHVIAPLKNPKKKKNKVWFRDWKTLQMAIRNTPSAQQNKMPLRKEIQFIYPRAIKAIEVHGGWIEVAKRMGLKPHRLPPFYIPYMSKEEQYEFIQSEIDKRKALRKTITIDQIQQWQVIKRKEKPKPVVLCKTHQNNPKF</sequence>
<keyword evidence="3" id="KW-1185">Reference proteome</keyword>
<feature type="coiled-coil region" evidence="1">
    <location>
        <begin position="105"/>
        <end position="132"/>
    </location>
</feature>
<accession>X6MY56</accession>
<evidence type="ECO:0000313" key="3">
    <source>
        <dbReference type="Proteomes" id="UP000023152"/>
    </source>
</evidence>
<proteinExistence type="predicted"/>
<dbReference type="EMBL" id="ASPP01015642">
    <property type="protein sequence ID" value="ETO18015.1"/>
    <property type="molecule type" value="Genomic_DNA"/>
</dbReference>